<comment type="similarity">
    <text evidence="2">Belongs to the peptidase M13 family.</text>
</comment>
<dbReference type="InterPro" id="IPR024079">
    <property type="entry name" value="MetalloPept_cat_dom_sf"/>
</dbReference>
<dbReference type="PANTHER" id="PTHR11733:SF167">
    <property type="entry name" value="FI17812P1-RELATED"/>
    <property type="match status" value="1"/>
</dbReference>
<keyword evidence="4" id="KW-0479">Metal-binding</keyword>
<dbReference type="Proteomes" id="UP000501728">
    <property type="component" value="Chromosome"/>
</dbReference>
<reference evidence="10 11" key="1">
    <citation type="submission" date="2020-04" db="EMBL/GenBank/DDBJ databases">
        <title>Novel Mycoplasma species detected in Phocoena phocoena (harbor porpoise) from the USA.</title>
        <authorList>
            <person name="Volokhov D.V."/>
        </authorList>
    </citation>
    <scope>NUCLEOTIDE SEQUENCE [LARGE SCALE GENOMIC DNA]</scope>
    <source>
        <strain evidence="10 11">C264-NAS</strain>
    </source>
</reference>
<dbReference type="InterPro" id="IPR018497">
    <property type="entry name" value="Peptidase_M13_C"/>
</dbReference>
<sequence length="635" mass="73742">MNKALLNDDFYEAINGDWIRENEIPEHKSVIGSFEEIDEKLNKLKKSLLTKWDKDSSEIANQPLLLEMVKFYRLYNNWNDRKLNGIKPLERIINWIKEFESWKDIERNYAQLTYWGFATPIPFAIGTDFKNSELEILYMSDPTCILPEKSYYTDLAKKGKLYEIWSNMVLKLLKKVVGAREAHKLIKEALKWDEAASEYILSAEESAIYTNLYHPKRVEDIDKHIKSLSVPKILNKLVNQDVEMIIAVKSSLVKDYQKLLVDKNFKLFKSFLLINAILKLAPYLDYKFDEVAGEFQRALRGQKKALDKQKKTINVVVDSLFGMPFGKYYGEKYFGEKNKKNVEYMVQNMIQIYKNRLENNEWLSIKTKHKAIYKLSKIGVHVGYPTKIPSFYSDFKVEKYDGYNDLVENYLKFKELATKNEFAKYMKPIDKELWAMSPAIVNAYYSPNQNKIVFPAGILQPPFYSNKQGSSANYGGIGAVIAHEISHAFDNNGANFDENGNMINWWTDSDKKEFQEKANKMIELFDGKEIAVGACNGKLTVSENIADAGGLACALEAAKLEKDFNAKKFYINFAVIWKMKYREELQRLLLDIDVHAPAKLRANIQIQNSNDFYKAFDITEKDKMYLAPEKRVKIW</sequence>
<dbReference type="Pfam" id="PF05649">
    <property type="entry name" value="Peptidase_M13_N"/>
    <property type="match status" value="1"/>
</dbReference>
<proteinExistence type="inferred from homology"/>
<keyword evidence="3" id="KW-0645">Protease</keyword>
<feature type="domain" description="Peptidase M13 N-terminal" evidence="9">
    <location>
        <begin position="8"/>
        <end position="385"/>
    </location>
</feature>
<protein>
    <submittedName>
        <fullName evidence="10">M13 family metallopeptidase</fullName>
    </submittedName>
</protein>
<name>A0A858U6I8_9MOLU</name>
<evidence type="ECO:0000259" key="9">
    <source>
        <dbReference type="Pfam" id="PF05649"/>
    </source>
</evidence>
<dbReference type="AlphaFoldDB" id="A0A858U6I8"/>
<dbReference type="Pfam" id="PF01431">
    <property type="entry name" value="Peptidase_M13"/>
    <property type="match status" value="1"/>
</dbReference>
<keyword evidence="6" id="KW-0862">Zinc</keyword>
<dbReference type="PRINTS" id="PR00786">
    <property type="entry name" value="NEPRILYSIN"/>
</dbReference>
<dbReference type="PANTHER" id="PTHR11733">
    <property type="entry name" value="ZINC METALLOPROTEASE FAMILY M13 NEPRILYSIN-RELATED"/>
    <property type="match status" value="1"/>
</dbReference>
<dbReference type="InterPro" id="IPR008753">
    <property type="entry name" value="Peptidase_M13_N"/>
</dbReference>
<dbReference type="GO" id="GO:0016485">
    <property type="term" value="P:protein processing"/>
    <property type="evidence" value="ECO:0007669"/>
    <property type="project" value="TreeGrafter"/>
</dbReference>
<keyword evidence="11" id="KW-1185">Reference proteome</keyword>
<keyword evidence="7" id="KW-0482">Metalloprotease</keyword>
<dbReference type="RefSeq" id="WP_169580221.1">
    <property type="nucleotide sequence ID" value="NZ_CP051480.1"/>
</dbReference>
<gene>
    <name evidence="10" type="ORF">HGG64_01585</name>
</gene>
<evidence type="ECO:0000256" key="1">
    <source>
        <dbReference type="ARBA" id="ARBA00001947"/>
    </source>
</evidence>
<dbReference type="KEGG" id="mphn:HGG64_01585"/>
<dbReference type="Gene3D" id="3.40.390.10">
    <property type="entry name" value="Collagenase (Catalytic Domain)"/>
    <property type="match status" value="1"/>
</dbReference>
<dbReference type="CDD" id="cd08662">
    <property type="entry name" value="M13"/>
    <property type="match status" value="1"/>
</dbReference>
<dbReference type="PROSITE" id="PS51885">
    <property type="entry name" value="NEPRILYSIN"/>
    <property type="match status" value="1"/>
</dbReference>
<evidence type="ECO:0000313" key="11">
    <source>
        <dbReference type="Proteomes" id="UP000501728"/>
    </source>
</evidence>
<dbReference type="GO" id="GO:0004222">
    <property type="term" value="F:metalloendopeptidase activity"/>
    <property type="evidence" value="ECO:0007669"/>
    <property type="project" value="InterPro"/>
</dbReference>
<dbReference type="EMBL" id="CP051480">
    <property type="protein sequence ID" value="QJG66398.1"/>
    <property type="molecule type" value="Genomic_DNA"/>
</dbReference>
<comment type="cofactor">
    <cofactor evidence="1">
        <name>Zn(2+)</name>
        <dbReference type="ChEBI" id="CHEBI:29105"/>
    </cofactor>
</comment>
<keyword evidence="5" id="KW-0378">Hydrolase</keyword>
<accession>A0A858U6I8</accession>
<dbReference type="GO" id="GO:0005886">
    <property type="term" value="C:plasma membrane"/>
    <property type="evidence" value="ECO:0007669"/>
    <property type="project" value="TreeGrafter"/>
</dbReference>
<dbReference type="SUPFAM" id="SSF55486">
    <property type="entry name" value="Metalloproteases ('zincins'), catalytic domain"/>
    <property type="match status" value="1"/>
</dbReference>
<dbReference type="GO" id="GO:0046872">
    <property type="term" value="F:metal ion binding"/>
    <property type="evidence" value="ECO:0007669"/>
    <property type="project" value="UniProtKB-KW"/>
</dbReference>
<feature type="domain" description="Peptidase M13 C-terminal" evidence="8">
    <location>
        <begin position="442"/>
        <end position="632"/>
    </location>
</feature>
<evidence type="ECO:0000256" key="6">
    <source>
        <dbReference type="ARBA" id="ARBA00022833"/>
    </source>
</evidence>
<evidence type="ECO:0000256" key="4">
    <source>
        <dbReference type="ARBA" id="ARBA00022723"/>
    </source>
</evidence>
<dbReference type="InterPro" id="IPR000718">
    <property type="entry name" value="Peptidase_M13"/>
</dbReference>
<evidence type="ECO:0000256" key="3">
    <source>
        <dbReference type="ARBA" id="ARBA00022670"/>
    </source>
</evidence>
<evidence type="ECO:0000256" key="5">
    <source>
        <dbReference type="ARBA" id="ARBA00022801"/>
    </source>
</evidence>
<evidence type="ECO:0000313" key="10">
    <source>
        <dbReference type="EMBL" id="QJG66398.1"/>
    </source>
</evidence>
<dbReference type="Gene3D" id="1.10.1380.10">
    <property type="entry name" value="Neutral endopeptidase , domain2"/>
    <property type="match status" value="1"/>
</dbReference>
<evidence type="ECO:0000256" key="7">
    <source>
        <dbReference type="ARBA" id="ARBA00023049"/>
    </source>
</evidence>
<dbReference type="InterPro" id="IPR042089">
    <property type="entry name" value="Peptidase_M13_dom_2"/>
</dbReference>
<evidence type="ECO:0000256" key="2">
    <source>
        <dbReference type="ARBA" id="ARBA00007357"/>
    </source>
</evidence>
<evidence type="ECO:0000259" key="8">
    <source>
        <dbReference type="Pfam" id="PF01431"/>
    </source>
</evidence>
<organism evidence="10 11">
    <name type="scientific">Mycoplasma phocoeninasale</name>
    <dbReference type="NCBI Taxonomy" id="2726117"/>
    <lineage>
        <taxon>Bacteria</taxon>
        <taxon>Bacillati</taxon>
        <taxon>Mycoplasmatota</taxon>
        <taxon>Mollicutes</taxon>
        <taxon>Mycoplasmataceae</taxon>
        <taxon>Mycoplasma</taxon>
    </lineage>
</organism>